<reference evidence="3" key="3">
    <citation type="submission" date="2020-12" db="UniProtKB">
        <authorList>
            <consortium name="EnsemblPlants"/>
        </authorList>
    </citation>
    <scope>IDENTIFICATION</scope>
</reference>
<evidence type="ECO:0000313" key="4">
    <source>
        <dbReference type="Proteomes" id="UP000006727"/>
    </source>
</evidence>
<name>A0A2K1IH27_PHYPA</name>
<dbReference type="EMBL" id="ABEU02000024">
    <property type="protein sequence ID" value="PNR28579.1"/>
    <property type="molecule type" value="Genomic_DNA"/>
</dbReference>
<feature type="compositionally biased region" description="Low complexity" evidence="1">
    <location>
        <begin position="88"/>
        <end position="102"/>
    </location>
</feature>
<feature type="region of interest" description="Disordered" evidence="1">
    <location>
        <begin position="1"/>
        <end position="58"/>
    </location>
</feature>
<evidence type="ECO:0000313" key="3">
    <source>
        <dbReference type="EnsemblPlants" id="Pp3c24_16490V3.1"/>
    </source>
</evidence>
<reference evidence="2 4" key="2">
    <citation type="journal article" date="2018" name="Plant J.">
        <title>The Physcomitrella patens chromosome-scale assembly reveals moss genome structure and evolution.</title>
        <authorList>
            <person name="Lang D."/>
            <person name="Ullrich K.K."/>
            <person name="Murat F."/>
            <person name="Fuchs J."/>
            <person name="Jenkins J."/>
            <person name="Haas F.B."/>
            <person name="Piednoel M."/>
            <person name="Gundlach H."/>
            <person name="Van Bel M."/>
            <person name="Meyberg R."/>
            <person name="Vives C."/>
            <person name="Morata J."/>
            <person name="Symeonidi A."/>
            <person name="Hiss M."/>
            <person name="Muchero W."/>
            <person name="Kamisugi Y."/>
            <person name="Saleh O."/>
            <person name="Blanc G."/>
            <person name="Decker E.L."/>
            <person name="van Gessel N."/>
            <person name="Grimwood J."/>
            <person name="Hayes R.D."/>
            <person name="Graham S.W."/>
            <person name="Gunter L.E."/>
            <person name="McDaniel S.F."/>
            <person name="Hoernstein S.N.W."/>
            <person name="Larsson A."/>
            <person name="Li F.W."/>
            <person name="Perroud P.F."/>
            <person name="Phillips J."/>
            <person name="Ranjan P."/>
            <person name="Rokshar D.S."/>
            <person name="Rothfels C.J."/>
            <person name="Schneider L."/>
            <person name="Shu S."/>
            <person name="Stevenson D.W."/>
            <person name="Thummler F."/>
            <person name="Tillich M."/>
            <person name="Villarreal Aguilar J.C."/>
            <person name="Widiez T."/>
            <person name="Wong G.K."/>
            <person name="Wymore A."/>
            <person name="Zhang Y."/>
            <person name="Zimmer A.D."/>
            <person name="Quatrano R.S."/>
            <person name="Mayer K.F.X."/>
            <person name="Goodstein D."/>
            <person name="Casacuberta J.M."/>
            <person name="Vandepoele K."/>
            <person name="Reski R."/>
            <person name="Cuming A.C."/>
            <person name="Tuskan G.A."/>
            <person name="Maumus F."/>
            <person name="Salse J."/>
            <person name="Schmutz J."/>
            <person name="Rensing S.A."/>
        </authorList>
    </citation>
    <scope>NUCLEOTIDE SEQUENCE [LARGE SCALE GENOMIC DNA]</scope>
    <source>
        <strain evidence="3 4">cv. Gransden 2004</strain>
    </source>
</reference>
<feature type="compositionally biased region" description="Basic and acidic residues" evidence="1">
    <location>
        <begin position="39"/>
        <end position="50"/>
    </location>
</feature>
<accession>A0A2K1IH27</accession>
<feature type="region of interest" description="Disordered" evidence="1">
    <location>
        <begin position="88"/>
        <end position="113"/>
    </location>
</feature>
<dbReference type="AlphaFoldDB" id="A0A2K1IH27"/>
<evidence type="ECO:0000313" key="2">
    <source>
        <dbReference type="EMBL" id="PNR28579.1"/>
    </source>
</evidence>
<reference evidence="2 4" key="1">
    <citation type="journal article" date="2008" name="Science">
        <title>The Physcomitrella genome reveals evolutionary insights into the conquest of land by plants.</title>
        <authorList>
            <person name="Rensing S."/>
            <person name="Lang D."/>
            <person name="Zimmer A."/>
            <person name="Terry A."/>
            <person name="Salamov A."/>
            <person name="Shapiro H."/>
            <person name="Nishiyama T."/>
            <person name="Perroud P.-F."/>
            <person name="Lindquist E."/>
            <person name="Kamisugi Y."/>
            <person name="Tanahashi T."/>
            <person name="Sakakibara K."/>
            <person name="Fujita T."/>
            <person name="Oishi K."/>
            <person name="Shin-I T."/>
            <person name="Kuroki Y."/>
            <person name="Toyoda A."/>
            <person name="Suzuki Y."/>
            <person name="Hashimoto A."/>
            <person name="Yamaguchi K."/>
            <person name="Sugano A."/>
            <person name="Kohara Y."/>
            <person name="Fujiyama A."/>
            <person name="Anterola A."/>
            <person name="Aoki S."/>
            <person name="Ashton N."/>
            <person name="Barbazuk W.B."/>
            <person name="Barker E."/>
            <person name="Bennetzen J."/>
            <person name="Bezanilla M."/>
            <person name="Blankenship R."/>
            <person name="Cho S.H."/>
            <person name="Dutcher S."/>
            <person name="Estelle M."/>
            <person name="Fawcett J.A."/>
            <person name="Gundlach H."/>
            <person name="Hanada K."/>
            <person name="Heyl A."/>
            <person name="Hicks K.A."/>
            <person name="Hugh J."/>
            <person name="Lohr M."/>
            <person name="Mayer K."/>
            <person name="Melkozernov A."/>
            <person name="Murata T."/>
            <person name="Nelson D."/>
            <person name="Pils B."/>
            <person name="Prigge M."/>
            <person name="Reiss B."/>
            <person name="Renner T."/>
            <person name="Rombauts S."/>
            <person name="Rushton P."/>
            <person name="Sanderfoot A."/>
            <person name="Schween G."/>
            <person name="Shiu S.-H."/>
            <person name="Stueber K."/>
            <person name="Theodoulou F.L."/>
            <person name="Tu H."/>
            <person name="Van de Peer Y."/>
            <person name="Verrier P.J."/>
            <person name="Waters E."/>
            <person name="Wood A."/>
            <person name="Yang L."/>
            <person name="Cove D."/>
            <person name="Cuming A."/>
            <person name="Hasebe M."/>
            <person name="Lucas S."/>
            <person name="Mishler D.B."/>
            <person name="Reski R."/>
            <person name="Grigoriev I."/>
            <person name="Quatrano R.S."/>
            <person name="Boore J.L."/>
        </authorList>
    </citation>
    <scope>NUCLEOTIDE SEQUENCE [LARGE SCALE GENOMIC DNA]</scope>
    <source>
        <strain evidence="3 4">cv. Gransden 2004</strain>
    </source>
</reference>
<evidence type="ECO:0000256" key="1">
    <source>
        <dbReference type="SAM" id="MobiDB-lite"/>
    </source>
</evidence>
<keyword evidence="4" id="KW-1185">Reference proteome</keyword>
<gene>
    <name evidence="2" type="ORF">PHYPA_029171</name>
</gene>
<proteinExistence type="predicted"/>
<organism evidence="2">
    <name type="scientific">Physcomitrium patens</name>
    <name type="common">Spreading-leaved earth moss</name>
    <name type="synonym">Physcomitrella patens</name>
    <dbReference type="NCBI Taxonomy" id="3218"/>
    <lineage>
        <taxon>Eukaryota</taxon>
        <taxon>Viridiplantae</taxon>
        <taxon>Streptophyta</taxon>
        <taxon>Embryophyta</taxon>
        <taxon>Bryophyta</taxon>
        <taxon>Bryophytina</taxon>
        <taxon>Bryopsida</taxon>
        <taxon>Funariidae</taxon>
        <taxon>Funariales</taxon>
        <taxon>Funariaceae</taxon>
        <taxon>Physcomitrium</taxon>
    </lineage>
</organism>
<dbReference type="EnsemblPlants" id="Pp3c24_16490V3.1">
    <property type="protein sequence ID" value="Pp3c24_16490V3.1"/>
    <property type="gene ID" value="Pp3c24_16490"/>
</dbReference>
<feature type="compositionally biased region" description="Polar residues" evidence="1">
    <location>
        <begin position="7"/>
        <end position="20"/>
    </location>
</feature>
<feature type="compositionally biased region" description="Polar residues" evidence="1">
    <location>
        <begin position="104"/>
        <end position="113"/>
    </location>
</feature>
<dbReference type="Gramene" id="Pp3c24_16490V3.1">
    <property type="protein sequence ID" value="Pp3c24_16490V3.1"/>
    <property type="gene ID" value="Pp3c24_16490"/>
</dbReference>
<sequence length="113" mass="12652">MKKVEESNNSSLKLCSTTTVDGGRTESFPNDVLTAGQNRRKELVNRHNNDSSEEELDDDQNCVASAELFLLPTDPFTIVGVHNFSSENRISSRSNPNPNLNLQYDRNLQLKSP</sequence>
<protein>
    <submittedName>
        <fullName evidence="2 3">Uncharacterized protein</fullName>
    </submittedName>
</protein>
<dbReference type="InParanoid" id="A0A2K1IH27"/>
<dbReference type="Proteomes" id="UP000006727">
    <property type="component" value="Chromosome 24"/>
</dbReference>